<dbReference type="GeneID" id="18827651"/>
<dbReference type="RefSeq" id="XP_007334020.1">
    <property type="nucleotide sequence ID" value="XM_007333958.1"/>
</dbReference>
<dbReference type="KEGG" id="abp:AGABI1DRAFT132341"/>
<feature type="compositionally biased region" description="Polar residues" evidence="1">
    <location>
        <begin position="1"/>
        <end position="10"/>
    </location>
</feature>
<dbReference type="AlphaFoldDB" id="K5XLB8"/>
<dbReference type="STRING" id="597362.K5XLB8"/>
<sequence>MAASPSTSRAGTPPRVPIDQPHPYYIPQTTEPHQHIYRPASSPPRPNSQTSTSRIPQSTNLDNNPPSPPRQQHVRWSSSPPSLQMPEPNPTPSYNLPAMHQQNEQRPITRTSRRASRVDGSPRVSQSRQRNEQRSISPFVYHYQHQSSASVPAVSTNCLHPVLMYSTLPRLDCDFRFSLSDPGQFVESISKEVLHEPAVTPPVTELQLALPNLTRWPIKVVPTQSTGRGVYYVSIGDVFNAIYSCLRVRLSPEDYKAYAKCYPYPHIIKKKAHVAFYVRCRESSLYQQELNNGLRRVDLLMGRTRFRGLAQSETSSKEWVVLCD</sequence>
<name>K5XLB8_AGABU</name>
<keyword evidence="4" id="KW-1185">Reference proteome</keyword>
<dbReference type="OMA" id="VAFYVRC"/>
<dbReference type="HOGENOM" id="CLU_801598_0_0_1"/>
<feature type="region of interest" description="Disordered" evidence="1">
    <location>
        <begin position="1"/>
        <end position="136"/>
    </location>
</feature>
<dbReference type="InterPro" id="IPR046522">
    <property type="entry name" value="DUF6699"/>
</dbReference>
<accession>K5XLB8</accession>
<dbReference type="EMBL" id="JH971415">
    <property type="protein sequence ID" value="EKM75320.1"/>
    <property type="molecule type" value="Genomic_DNA"/>
</dbReference>
<proteinExistence type="predicted"/>
<protein>
    <recommendedName>
        <fullName evidence="2">DUF6699 domain-containing protein</fullName>
    </recommendedName>
</protein>
<evidence type="ECO:0000259" key="2">
    <source>
        <dbReference type="Pfam" id="PF20415"/>
    </source>
</evidence>
<feature type="compositionally biased region" description="Polar residues" evidence="1">
    <location>
        <begin position="100"/>
        <end position="110"/>
    </location>
</feature>
<reference evidence="4" key="1">
    <citation type="journal article" date="2012" name="Proc. Natl. Acad. Sci. U.S.A.">
        <title>Genome sequence of the button mushroom Agaricus bisporus reveals mechanisms governing adaptation to a humic-rich ecological niche.</title>
        <authorList>
            <person name="Morin E."/>
            <person name="Kohler A."/>
            <person name="Baker A.R."/>
            <person name="Foulongne-Oriol M."/>
            <person name="Lombard V."/>
            <person name="Nagy L.G."/>
            <person name="Ohm R.A."/>
            <person name="Patyshakuliyeva A."/>
            <person name="Brun A."/>
            <person name="Aerts A.L."/>
            <person name="Bailey A.M."/>
            <person name="Billette C."/>
            <person name="Coutinho P.M."/>
            <person name="Deakin G."/>
            <person name="Doddapaneni H."/>
            <person name="Floudas D."/>
            <person name="Grimwood J."/>
            <person name="Hilden K."/>
            <person name="Kuees U."/>
            <person name="LaButti K.M."/>
            <person name="Lapidus A."/>
            <person name="Lindquist E.A."/>
            <person name="Lucas S.M."/>
            <person name="Murat C."/>
            <person name="Riley R.W."/>
            <person name="Salamov A.A."/>
            <person name="Schmutz J."/>
            <person name="Subramanian V."/>
            <person name="Woesten H.A.B."/>
            <person name="Xu J."/>
            <person name="Eastwood D.C."/>
            <person name="Foster G.D."/>
            <person name="Sonnenberg A.S."/>
            <person name="Cullen D."/>
            <person name="de Vries R.P."/>
            <person name="Lundell T."/>
            <person name="Hibbett D.S."/>
            <person name="Henrissat B."/>
            <person name="Burton K.S."/>
            <person name="Kerrigan R.W."/>
            <person name="Challen M.P."/>
            <person name="Grigoriev I.V."/>
            <person name="Martin F."/>
        </authorList>
    </citation>
    <scope>NUCLEOTIDE SEQUENCE [LARGE SCALE GENOMIC DNA]</scope>
    <source>
        <strain evidence="4">JB137-S8 / ATCC MYA-4627 / FGSC 10392</strain>
    </source>
</reference>
<dbReference type="Pfam" id="PF20415">
    <property type="entry name" value="DUF6699"/>
    <property type="match status" value="1"/>
</dbReference>
<feature type="domain" description="DUF6699" evidence="2">
    <location>
        <begin position="187"/>
        <end position="312"/>
    </location>
</feature>
<dbReference type="InParanoid" id="K5XLB8"/>
<dbReference type="Proteomes" id="UP000008493">
    <property type="component" value="Unassembled WGS sequence"/>
</dbReference>
<organism evidence="3 4">
    <name type="scientific">Agaricus bisporus var. burnettii (strain JB137-S8 / ATCC MYA-4627 / FGSC 10392)</name>
    <name type="common">White button mushroom</name>
    <dbReference type="NCBI Taxonomy" id="597362"/>
    <lineage>
        <taxon>Eukaryota</taxon>
        <taxon>Fungi</taxon>
        <taxon>Dikarya</taxon>
        <taxon>Basidiomycota</taxon>
        <taxon>Agaricomycotina</taxon>
        <taxon>Agaricomycetes</taxon>
        <taxon>Agaricomycetidae</taxon>
        <taxon>Agaricales</taxon>
        <taxon>Agaricineae</taxon>
        <taxon>Agaricaceae</taxon>
        <taxon>Agaricus</taxon>
    </lineage>
</organism>
<evidence type="ECO:0000256" key="1">
    <source>
        <dbReference type="SAM" id="MobiDB-lite"/>
    </source>
</evidence>
<gene>
    <name evidence="3" type="ORF">AGABI1DRAFT_132341</name>
</gene>
<evidence type="ECO:0000313" key="3">
    <source>
        <dbReference type="EMBL" id="EKM75320.1"/>
    </source>
</evidence>
<feature type="compositionally biased region" description="Polar residues" evidence="1">
    <location>
        <begin position="47"/>
        <end position="64"/>
    </location>
</feature>
<evidence type="ECO:0000313" key="4">
    <source>
        <dbReference type="Proteomes" id="UP000008493"/>
    </source>
</evidence>
<dbReference type="OrthoDB" id="2783256at2759"/>